<comment type="caution">
    <text evidence="1">The sequence shown here is derived from an EMBL/GenBank/DDBJ whole genome shotgun (WGS) entry which is preliminary data.</text>
</comment>
<dbReference type="Proteomes" id="UP000823786">
    <property type="component" value="Unassembled WGS sequence"/>
</dbReference>
<accession>A0ABS4EUK8</accession>
<keyword evidence="2" id="KW-1185">Reference proteome</keyword>
<proteinExistence type="predicted"/>
<name>A0ABS4EUK8_9HYPH</name>
<evidence type="ECO:0000313" key="1">
    <source>
        <dbReference type="EMBL" id="MBP1861640.1"/>
    </source>
</evidence>
<gene>
    <name evidence="1" type="ORF">J2Z75_005169</name>
</gene>
<evidence type="ECO:0000313" key="2">
    <source>
        <dbReference type="Proteomes" id="UP000823786"/>
    </source>
</evidence>
<reference evidence="1 2" key="1">
    <citation type="submission" date="2021-03" db="EMBL/GenBank/DDBJ databases">
        <title>Genomic Encyclopedia of Type Strains, Phase IV (KMG-IV): sequencing the most valuable type-strain genomes for metagenomic binning, comparative biology and taxonomic classification.</title>
        <authorList>
            <person name="Goeker M."/>
        </authorList>
    </citation>
    <scope>NUCLEOTIDE SEQUENCE [LARGE SCALE GENOMIC DNA]</scope>
    <source>
        <strain evidence="1 2">DSM 26427</strain>
    </source>
</reference>
<dbReference type="EMBL" id="JAGGJV010000011">
    <property type="protein sequence ID" value="MBP1861640.1"/>
    <property type="molecule type" value="Genomic_DNA"/>
</dbReference>
<sequence>MSELVSPARWRFEVRLFIRKTGQITRQIEELLGNQVDHLPFPLNPAVDRHHRRAENHPPALLEKAWPDNNITRSSHPRELLEQVLLEVDENQDLVDEVLEVTAEDDETFHIRRYAVPQNNQESLSR</sequence>
<protein>
    <recommendedName>
        <fullName evidence="3">DUF1902 domain-containing protein</fullName>
    </recommendedName>
</protein>
<evidence type="ECO:0008006" key="3">
    <source>
        <dbReference type="Google" id="ProtNLM"/>
    </source>
</evidence>
<organism evidence="1 2">
    <name type="scientific">Rhizobium herbae</name>
    <dbReference type="NCBI Taxonomy" id="508661"/>
    <lineage>
        <taxon>Bacteria</taxon>
        <taxon>Pseudomonadati</taxon>
        <taxon>Pseudomonadota</taxon>
        <taxon>Alphaproteobacteria</taxon>
        <taxon>Hyphomicrobiales</taxon>
        <taxon>Rhizobiaceae</taxon>
        <taxon>Rhizobium/Agrobacterium group</taxon>
        <taxon>Rhizobium</taxon>
    </lineage>
</organism>